<dbReference type="InterPro" id="IPR000277">
    <property type="entry name" value="Cys/Met-Metab_PyrdxlP-dep_enz"/>
</dbReference>
<feature type="modified residue" description="N6-(pyridoxal phosphate)lysine" evidence="8">
    <location>
        <position position="196"/>
    </location>
</feature>
<dbReference type="PANTHER" id="PTHR11808">
    <property type="entry name" value="TRANS-SULFURATION ENZYME FAMILY MEMBER"/>
    <property type="match status" value="1"/>
</dbReference>
<evidence type="ECO:0000256" key="4">
    <source>
        <dbReference type="ARBA" id="ARBA00012085"/>
    </source>
</evidence>
<evidence type="ECO:0000256" key="3">
    <source>
        <dbReference type="ARBA" id="ARBA00009077"/>
    </source>
</evidence>
<keyword evidence="6" id="KW-0028">Amino-acid biosynthesis</keyword>
<dbReference type="Proteomes" id="UP001301350">
    <property type="component" value="Unassembled WGS sequence"/>
</dbReference>
<reference evidence="10 11" key="1">
    <citation type="submission" date="2022-07" db="EMBL/GenBank/DDBJ databases">
        <title>Genome-wide signatures of adaptation to extreme environments.</title>
        <authorList>
            <person name="Cho C.H."/>
            <person name="Yoon H.S."/>
        </authorList>
    </citation>
    <scope>NUCLEOTIDE SEQUENCE [LARGE SCALE GENOMIC DNA]</scope>
    <source>
        <strain evidence="10 11">DBV 063 E5</strain>
    </source>
</reference>
<keyword evidence="5 8" id="KW-0663">Pyridoxal phosphate</keyword>
<dbReference type="Gene3D" id="3.90.1150.10">
    <property type="entry name" value="Aspartate Aminotransferase, domain 1"/>
    <property type="match status" value="1"/>
</dbReference>
<dbReference type="Pfam" id="PF01053">
    <property type="entry name" value="Cys_Met_Meta_PP"/>
    <property type="match status" value="1"/>
</dbReference>
<proteinExistence type="inferred from homology"/>
<evidence type="ECO:0000256" key="8">
    <source>
        <dbReference type="PIRSR" id="PIRSR001434-2"/>
    </source>
</evidence>
<protein>
    <recommendedName>
        <fullName evidence="4">cystathionine gamma-lyase</fullName>
        <ecNumber evidence="4">4.4.1.1</ecNumber>
    </recommendedName>
    <alternativeName>
        <fullName evidence="7">Gamma-cystathionase</fullName>
    </alternativeName>
</protein>
<comment type="similarity">
    <text evidence="3 9">Belongs to the trans-sulfuration enzymes family.</text>
</comment>
<name>A0AAV9IRA0_CYACA</name>
<dbReference type="PIRSF" id="PIRSF001434">
    <property type="entry name" value="CGS"/>
    <property type="match status" value="1"/>
</dbReference>
<dbReference type="InterPro" id="IPR015422">
    <property type="entry name" value="PyrdxlP-dep_Trfase_small"/>
</dbReference>
<comment type="caution">
    <text evidence="10">The sequence shown here is derived from an EMBL/GenBank/DDBJ whole genome shotgun (WGS) entry which is preliminary data.</text>
</comment>
<evidence type="ECO:0000256" key="1">
    <source>
        <dbReference type="ARBA" id="ARBA00001933"/>
    </source>
</evidence>
<dbReference type="GO" id="GO:0019346">
    <property type="term" value="P:transsulfuration"/>
    <property type="evidence" value="ECO:0007669"/>
    <property type="project" value="InterPro"/>
</dbReference>
<evidence type="ECO:0000313" key="11">
    <source>
        <dbReference type="Proteomes" id="UP001301350"/>
    </source>
</evidence>
<dbReference type="GO" id="GO:0030170">
    <property type="term" value="F:pyridoxal phosphate binding"/>
    <property type="evidence" value="ECO:0007669"/>
    <property type="project" value="InterPro"/>
</dbReference>
<dbReference type="GO" id="GO:0005737">
    <property type="term" value="C:cytoplasm"/>
    <property type="evidence" value="ECO:0007669"/>
    <property type="project" value="TreeGrafter"/>
</dbReference>
<sequence>MHFETAAIHVGQAPDPHSGAVIPPLSLSTTFAQRAPGEPIAHYDYSRSSNPTRESLEQCVAALEAGTDAVAFASGLAATTTLIHLLQAGDHVVCIDDVYGGTQRYFRQVAARFGVTFSFIDFAGDSYARELQRHPKTRMVWLETPTNPTLRVTDIASVAAATPSGVILVVDNTFLSPYCQRPLTLGAHISFNSMSKYMNGHSDVIMGVVATRDDALARRLRYLQNALGGVPSPFDCYLALRGLKTLAVRMQQHCDNALVLARWLERCMQEDEGRRNIRRVLYPGLPSHPQHHLALRNAVAPDRMGGMIAFYAADALHAITRLRYITLAESLGGVESLIEVPARMTHLSVSAEERQRLGIDDELVRFSVGIEHVDDLQEDVADAFGLPRWERKSRKGNEDSVG</sequence>
<dbReference type="AlphaFoldDB" id="A0AAV9IRA0"/>
<dbReference type="Gene3D" id="3.40.640.10">
    <property type="entry name" value="Type I PLP-dependent aspartate aminotransferase-like (Major domain)"/>
    <property type="match status" value="1"/>
</dbReference>
<dbReference type="GO" id="GO:0004123">
    <property type="term" value="F:cystathionine gamma-lyase activity"/>
    <property type="evidence" value="ECO:0007669"/>
    <property type="project" value="TreeGrafter"/>
</dbReference>
<dbReference type="EMBL" id="JANCYW010000002">
    <property type="protein sequence ID" value="KAK4534596.1"/>
    <property type="molecule type" value="Genomic_DNA"/>
</dbReference>
<dbReference type="FunFam" id="3.40.640.10:FF:000009">
    <property type="entry name" value="Cystathionine gamma-synthase homolog"/>
    <property type="match status" value="1"/>
</dbReference>
<dbReference type="EC" id="4.4.1.1" evidence="4"/>
<evidence type="ECO:0000256" key="9">
    <source>
        <dbReference type="RuleBase" id="RU362118"/>
    </source>
</evidence>
<gene>
    <name evidence="10" type="ORF">CDCA_CDCA02G0621</name>
</gene>
<dbReference type="CDD" id="cd00614">
    <property type="entry name" value="CGS_like"/>
    <property type="match status" value="1"/>
</dbReference>
<comment type="cofactor">
    <cofactor evidence="1 9">
        <name>pyridoxal 5'-phosphate</name>
        <dbReference type="ChEBI" id="CHEBI:597326"/>
    </cofactor>
</comment>
<dbReference type="GO" id="GO:0019343">
    <property type="term" value="P:cysteine biosynthetic process via cystathionine"/>
    <property type="evidence" value="ECO:0007669"/>
    <property type="project" value="TreeGrafter"/>
</dbReference>
<dbReference type="PANTHER" id="PTHR11808:SF15">
    <property type="entry name" value="CYSTATHIONINE GAMMA-LYASE"/>
    <property type="match status" value="1"/>
</dbReference>
<organism evidence="10 11">
    <name type="scientific">Cyanidium caldarium</name>
    <name type="common">Red alga</name>
    <dbReference type="NCBI Taxonomy" id="2771"/>
    <lineage>
        <taxon>Eukaryota</taxon>
        <taxon>Rhodophyta</taxon>
        <taxon>Bangiophyceae</taxon>
        <taxon>Cyanidiales</taxon>
        <taxon>Cyanidiaceae</taxon>
        <taxon>Cyanidium</taxon>
    </lineage>
</organism>
<keyword evidence="6" id="KW-0198">Cysteine biosynthesis</keyword>
<evidence type="ECO:0000256" key="5">
    <source>
        <dbReference type="ARBA" id="ARBA00022898"/>
    </source>
</evidence>
<dbReference type="InterPro" id="IPR015424">
    <property type="entry name" value="PyrdxlP-dep_Trfase"/>
</dbReference>
<comment type="pathway">
    <text evidence="2">Amino-acid biosynthesis; L-cysteine biosynthesis; L-cysteine from L-homocysteine and L-serine: step 2/2.</text>
</comment>
<dbReference type="InterPro" id="IPR015421">
    <property type="entry name" value="PyrdxlP-dep_Trfase_major"/>
</dbReference>
<evidence type="ECO:0000256" key="7">
    <source>
        <dbReference type="ARBA" id="ARBA00029853"/>
    </source>
</evidence>
<evidence type="ECO:0000313" key="10">
    <source>
        <dbReference type="EMBL" id="KAK4534596.1"/>
    </source>
</evidence>
<evidence type="ECO:0000256" key="6">
    <source>
        <dbReference type="ARBA" id="ARBA00023192"/>
    </source>
</evidence>
<dbReference type="SUPFAM" id="SSF53383">
    <property type="entry name" value="PLP-dependent transferases"/>
    <property type="match status" value="1"/>
</dbReference>
<evidence type="ECO:0000256" key="2">
    <source>
        <dbReference type="ARBA" id="ARBA00005038"/>
    </source>
</evidence>
<accession>A0AAV9IRA0</accession>
<keyword evidence="11" id="KW-1185">Reference proteome</keyword>